<evidence type="ECO:0000259" key="18">
    <source>
        <dbReference type="Pfam" id="PF00150"/>
    </source>
</evidence>
<evidence type="ECO:0000313" key="19">
    <source>
        <dbReference type="EMBL" id="KAG5961077.1"/>
    </source>
</evidence>
<keyword evidence="21" id="KW-1185">Reference proteome</keyword>
<dbReference type="Pfam" id="PF00150">
    <property type="entry name" value="Cellulase"/>
    <property type="match status" value="1"/>
</dbReference>
<organism evidence="20 22">
    <name type="scientific">Claviceps arundinis</name>
    <dbReference type="NCBI Taxonomy" id="1623583"/>
    <lineage>
        <taxon>Eukaryota</taxon>
        <taxon>Fungi</taxon>
        <taxon>Dikarya</taxon>
        <taxon>Ascomycota</taxon>
        <taxon>Pezizomycotina</taxon>
        <taxon>Sordariomycetes</taxon>
        <taxon>Hypocreomycetidae</taxon>
        <taxon>Hypocreales</taxon>
        <taxon>Clavicipitaceae</taxon>
        <taxon>Claviceps</taxon>
    </lineage>
</organism>
<keyword evidence="5" id="KW-0378">Hydrolase</keyword>
<dbReference type="GO" id="GO:0004338">
    <property type="term" value="F:glucan exo-1,3-beta-glucosidase activity"/>
    <property type="evidence" value="ECO:0007669"/>
    <property type="project" value="UniProtKB-EC"/>
</dbReference>
<feature type="compositionally biased region" description="Basic and acidic residues" evidence="16">
    <location>
        <begin position="75"/>
        <end position="88"/>
    </location>
</feature>
<evidence type="ECO:0000313" key="20">
    <source>
        <dbReference type="EMBL" id="KAG5974639.1"/>
    </source>
</evidence>
<evidence type="ECO:0000256" key="17">
    <source>
        <dbReference type="SAM" id="Phobius"/>
    </source>
</evidence>
<evidence type="ECO:0000256" key="12">
    <source>
        <dbReference type="ARBA" id="ARBA00036824"/>
    </source>
</evidence>
<dbReference type="OrthoDB" id="62120at2759"/>
<proteinExistence type="inferred from homology"/>
<dbReference type="GO" id="GO:0005576">
    <property type="term" value="C:extracellular region"/>
    <property type="evidence" value="ECO:0007669"/>
    <property type="project" value="TreeGrafter"/>
</dbReference>
<comment type="function">
    <text evidence="13">Glucosidase involved in the degradation of cellulosic biomass. Active on lichenan.</text>
</comment>
<feature type="compositionally biased region" description="Low complexity" evidence="16">
    <location>
        <begin position="35"/>
        <end position="47"/>
    </location>
</feature>
<evidence type="ECO:0000256" key="1">
    <source>
        <dbReference type="ARBA" id="ARBA00004401"/>
    </source>
</evidence>
<name>A0A9P7MZ69_9HYPO</name>
<evidence type="ECO:0000256" key="2">
    <source>
        <dbReference type="ARBA" id="ARBA00005641"/>
    </source>
</evidence>
<dbReference type="GO" id="GO:0009251">
    <property type="term" value="P:glucan catabolic process"/>
    <property type="evidence" value="ECO:0007669"/>
    <property type="project" value="TreeGrafter"/>
</dbReference>
<dbReference type="SUPFAM" id="SSF51445">
    <property type="entry name" value="(Trans)glycosidases"/>
    <property type="match status" value="1"/>
</dbReference>
<reference evidence="20 21" key="1">
    <citation type="journal article" date="2020" name="bioRxiv">
        <title>Whole genome comparisons of ergot fungi reveals the divergence and evolution of species within the genus Claviceps are the result of varying mechanisms driving genome evolution and host range expansion.</title>
        <authorList>
            <person name="Wyka S.A."/>
            <person name="Mondo S.J."/>
            <person name="Liu M."/>
            <person name="Dettman J."/>
            <person name="Nalam V."/>
            <person name="Broders K.D."/>
        </authorList>
    </citation>
    <scope>NUCLEOTIDE SEQUENCE</scope>
    <source>
        <strain evidence="20">CCC 1102</strain>
        <strain evidence="19 21">LM583</strain>
    </source>
</reference>
<feature type="region of interest" description="Disordered" evidence="16">
    <location>
        <begin position="197"/>
        <end position="216"/>
    </location>
</feature>
<comment type="subcellular location">
    <subcellularLocation>
        <location evidence="1">Cell membrane</location>
        <topology evidence="1">Single-pass type II membrane protein</topology>
    </subcellularLocation>
</comment>
<feature type="transmembrane region" description="Helical" evidence="17">
    <location>
        <begin position="169"/>
        <end position="192"/>
    </location>
</feature>
<evidence type="ECO:0000256" key="16">
    <source>
        <dbReference type="SAM" id="MobiDB-lite"/>
    </source>
</evidence>
<comment type="similarity">
    <text evidence="2">Belongs to the glycosyl hydrolase 5 (cellulase A) family.</text>
</comment>
<comment type="catalytic activity">
    <reaction evidence="12">
        <text>Successive hydrolysis of beta-D-glucose units from the non-reducing ends of (1-&gt;3)-beta-D-glucans, releasing alpha-glucose.</text>
        <dbReference type="EC" id="3.2.1.58"/>
    </reaction>
</comment>
<keyword evidence="3" id="KW-1003">Cell membrane</keyword>
<dbReference type="GO" id="GO:0071555">
    <property type="term" value="P:cell wall organization"/>
    <property type="evidence" value="ECO:0007669"/>
    <property type="project" value="UniProtKB-KW"/>
</dbReference>
<dbReference type="Proteomes" id="UP000784919">
    <property type="component" value="Unassembled WGS sequence"/>
</dbReference>
<keyword evidence="4 17" id="KW-0812">Transmembrane</keyword>
<evidence type="ECO:0000256" key="3">
    <source>
        <dbReference type="ARBA" id="ARBA00022475"/>
    </source>
</evidence>
<keyword evidence="10" id="KW-0326">Glycosidase</keyword>
<gene>
    <name evidence="20" type="ORF">E4U56_004449</name>
    <name evidence="19" type="ORF">E4U57_007842</name>
</gene>
<evidence type="ECO:0000313" key="21">
    <source>
        <dbReference type="Proteomes" id="UP000742024"/>
    </source>
</evidence>
<evidence type="ECO:0000256" key="14">
    <source>
        <dbReference type="ARBA" id="ARBA00038929"/>
    </source>
</evidence>
<evidence type="ECO:0000256" key="4">
    <source>
        <dbReference type="ARBA" id="ARBA00022692"/>
    </source>
</evidence>
<dbReference type="EC" id="3.2.1.58" evidence="14"/>
<evidence type="ECO:0000256" key="10">
    <source>
        <dbReference type="ARBA" id="ARBA00023295"/>
    </source>
</evidence>
<evidence type="ECO:0000256" key="11">
    <source>
        <dbReference type="ARBA" id="ARBA00023316"/>
    </source>
</evidence>
<evidence type="ECO:0000256" key="5">
    <source>
        <dbReference type="ARBA" id="ARBA00022801"/>
    </source>
</evidence>
<evidence type="ECO:0000256" key="8">
    <source>
        <dbReference type="ARBA" id="ARBA00023136"/>
    </source>
</evidence>
<dbReference type="InterPro" id="IPR050386">
    <property type="entry name" value="Glycosyl_hydrolase_5"/>
</dbReference>
<dbReference type="EMBL" id="SRPS01000029">
    <property type="protein sequence ID" value="KAG5974639.1"/>
    <property type="molecule type" value="Genomic_DNA"/>
</dbReference>
<evidence type="ECO:0000313" key="22">
    <source>
        <dbReference type="Proteomes" id="UP000784919"/>
    </source>
</evidence>
<dbReference type="GO" id="GO:0005886">
    <property type="term" value="C:plasma membrane"/>
    <property type="evidence" value="ECO:0007669"/>
    <property type="project" value="UniProtKB-SubCell"/>
</dbReference>
<feature type="compositionally biased region" description="Low complexity" evidence="16">
    <location>
        <begin position="197"/>
        <end position="208"/>
    </location>
</feature>
<evidence type="ECO:0000256" key="15">
    <source>
        <dbReference type="ARBA" id="ARBA00041260"/>
    </source>
</evidence>
<feature type="compositionally biased region" description="Basic residues" evidence="16">
    <location>
        <begin position="111"/>
        <end position="120"/>
    </location>
</feature>
<dbReference type="InterPro" id="IPR017853">
    <property type="entry name" value="GH"/>
</dbReference>
<dbReference type="PANTHER" id="PTHR31297:SF34">
    <property type="entry name" value="GLUCAN 1,3-BETA-GLUCOSIDASE 2"/>
    <property type="match status" value="1"/>
</dbReference>
<keyword evidence="9" id="KW-0325">Glycoprotein</keyword>
<accession>A0A9P7MZ69</accession>
<keyword evidence="11" id="KW-0961">Cell wall biogenesis/degradation</keyword>
<dbReference type="Gene3D" id="3.20.20.80">
    <property type="entry name" value="Glycosidases"/>
    <property type="match status" value="1"/>
</dbReference>
<evidence type="ECO:0000256" key="9">
    <source>
        <dbReference type="ARBA" id="ARBA00023180"/>
    </source>
</evidence>
<dbReference type="AlphaFoldDB" id="A0A9P7MZ69"/>
<keyword evidence="8 17" id="KW-0472">Membrane</keyword>
<evidence type="ECO:0000256" key="13">
    <source>
        <dbReference type="ARBA" id="ARBA00037126"/>
    </source>
</evidence>
<feature type="region of interest" description="Disordered" evidence="16">
    <location>
        <begin position="1"/>
        <end position="120"/>
    </location>
</feature>
<dbReference type="Proteomes" id="UP000742024">
    <property type="component" value="Unassembled WGS sequence"/>
</dbReference>
<comment type="caution">
    <text evidence="20">The sequence shown here is derived from an EMBL/GenBank/DDBJ whole genome shotgun (WGS) entry which is preliminary data.</text>
</comment>
<dbReference type="PANTHER" id="PTHR31297">
    <property type="entry name" value="GLUCAN ENDO-1,6-BETA-GLUCOSIDASE B"/>
    <property type="match status" value="1"/>
</dbReference>
<protein>
    <recommendedName>
        <fullName evidence="14">glucan 1,3-beta-glucosidase</fullName>
        <ecNumber evidence="14">3.2.1.58</ecNumber>
    </recommendedName>
    <alternativeName>
        <fullName evidence="15">Exo-1,3-beta-glucanase D</fullName>
    </alternativeName>
</protein>
<feature type="domain" description="Glycoside hydrolase family 5" evidence="18">
    <location>
        <begin position="335"/>
        <end position="570"/>
    </location>
</feature>
<dbReference type="GO" id="GO:0009986">
    <property type="term" value="C:cell surface"/>
    <property type="evidence" value="ECO:0007669"/>
    <property type="project" value="TreeGrafter"/>
</dbReference>
<keyword evidence="7 17" id="KW-1133">Transmembrane helix</keyword>
<evidence type="ECO:0000256" key="6">
    <source>
        <dbReference type="ARBA" id="ARBA00022968"/>
    </source>
</evidence>
<feature type="compositionally biased region" description="Basic and acidic residues" evidence="16">
    <location>
        <begin position="1"/>
        <end position="12"/>
    </location>
</feature>
<sequence>MAPRESARPDRQRRQRQRPGATEPSTRQHRKKRSTTTTRKPDPTSNSEESRDEGRSRGSSSHKTLSSGALAQLNRENERRKQRADRERRRQRRGGYEEVNGAPRVAAPTYSRKHVPSKKRRVVSGAIMEEGRARASGLRGGGSWGEDEFEREKFYAKKMESPKGSKKKLWWILGGVGAVIILIIIIAVAIVVSKNNSGGGNKTTKSSSLEGKDPNKVPTQWKNTYLDPWSWKTTTDFNVTFTDQTVGGLPVMGLFTSWDDSAKANDKVPALNEDWGSYGSHPARGVNLGGWLSLEPFITPSLFDYDSRLGIVDEYTLCKHLGRTAADTLEKHYATFVNEDTFKDMAAAGLDHVRIPYSYWAVEVYDGDPYIFRTSWRYLLRGIEWARKYGLRVNLDLHALPGSQNGWNHSGRLGPIGWLNGTDGQVNAKRSLEIHDKLTQFFAQDRYKNVITHYGLANEPKMTYLEAGDVLQWTKDAYDIVRKNGVKALVVFGDGFMGLDKWKGLMPGYDDMVLDVHQYVIFNQDQIKLSHQKKVQYACTGWTQQAQQSMDRSTGYGPTLFAEWSQADTDCAQYLTNVGWGTRWEGNYKSGDKATEVLTPRCPAMDSSCSCAAANADPSQYSDAYRRFLQMFAEAQMHSFEKGWGWWYWTWKTESAPLWSYEASLKAGIMPKKAYSRDFNCDGDVPDFASSGLAETY</sequence>
<dbReference type="FunFam" id="3.20.20.80:FF:000033">
    <property type="entry name" value="Glucan 1,3-beta-glucosidase A"/>
    <property type="match status" value="1"/>
</dbReference>
<evidence type="ECO:0000256" key="7">
    <source>
        <dbReference type="ARBA" id="ARBA00022989"/>
    </source>
</evidence>
<dbReference type="InterPro" id="IPR001547">
    <property type="entry name" value="Glyco_hydro_5"/>
</dbReference>
<dbReference type="EMBL" id="SRPR01000086">
    <property type="protein sequence ID" value="KAG5961077.1"/>
    <property type="molecule type" value="Genomic_DNA"/>
</dbReference>
<keyword evidence="6" id="KW-0735">Signal-anchor</keyword>